<evidence type="ECO:0000256" key="3">
    <source>
        <dbReference type="PROSITE-ProRule" id="PRU01077"/>
    </source>
</evidence>
<dbReference type="Gene3D" id="2.30.30.40">
    <property type="entry name" value="SH3 Domains"/>
    <property type="match status" value="1"/>
</dbReference>
<dbReference type="InterPro" id="IPR031160">
    <property type="entry name" value="F_BAR_dom"/>
</dbReference>
<dbReference type="GO" id="GO:0005737">
    <property type="term" value="C:cytoplasm"/>
    <property type="evidence" value="ECO:0007669"/>
    <property type="project" value="TreeGrafter"/>
</dbReference>
<dbReference type="PANTHER" id="PTHR23065">
    <property type="entry name" value="PROLINE-SERINE-THREONINE PHOSPHATASE INTERACTING PROTEIN 1"/>
    <property type="match status" value="1"/>
</dbReference>
<dbReference type="AlphaFoldDB" id="A0A6J2UNY8"/>
<dbReference type="GO" id="GO:0030041">
    <property type="term" value="P:actin filament polymerization"/>
    <property type="evidence" value="ECO:0007669"/>
    <property type="project" value="TreeGrafter"/>
</dbReference>
<evidence type="ECO:0000256" key="1">
    <source>
        <dbReference type="ARBA" id="ARBA00022443"/>
    </source>
</evidence>
<feature type="region of interest" description="Disordered" evidence="4">
    <location>
        <begin position="154"/>
        <end position="175"/>
    </location>
</feature>
<dbReference type="RefSeq" id="XP_030620992.1">
    <property type="nucleotide sequence ID" value="XM_030765132.1"/>
</dbReference>
<dbReference type="GO" id="GO:0005884">
    <property type="term" value="C:actin filament"/>
    <property type="evidence" value="ECO:0007669"/>
    <property type="project" value="TreeGrafter"/>
</dbReference>
<dbReference type="CTD" id="641582"/>
<dbReference type="InterPro" id="IPR027267">
    <property type="entry name" value="AH/BAR_dom_sf"/>
</dbReference>
<dbReference type="InterPro" id="IPR036028">
    <property type="entry name" value="SH3-like_dom_sf"/>
</dbReference>
<dbReference type="FunFam" id="1.20.1270.60:FF:000037">
    <property type="entry name" value="Proline-serine-threonine phosphatase interacting protein 1"/>
    <property type="match status" value="1"/>
</dbReference>
<organism evidence="7 8">
    <name type="scientific">Chanos chanos</name>
    <name type="common">Milkfish</name>
    <name type="synonym">Mugil chanos</name>
    <dbReference type="NCBI Taxonomy" id="29144"/>
    <lineage>
        <taxon>Eukaryota</taxon>
        <taxon>Metazoa</taxon>
        <taxon>Chordata</taxon>
        <taxon>Craniata</taxon>
        <taxon>Vertebrata</taxon>
        <taxon>Euteleostomi</taxon>
        <taxon>Actinopterygii</taxon>
        <taxon>Neopterygii</taxon>
        <taxon>Teleostei</taxon>
        <taxon>Ostariophysi</taxon>
        <taxon>Gonorynchiformes</taxon>
        <taxon>Chanidae</taxon>
        <taxon>Chanos</taxon>
    </lineage>
</organism>
<proteinExistence type="predicted"/>
<evidence type="ECO:0000313" key="7">
    <source>
        <dbReference type="Proteomes" id="UP000504632"/>
    </source>
</evidence>
<sequence length="417" mass="47874">MAQLQFCDAFWGTDFTDHSGYEAILQRLNEGRRMCKDVEELLRMRATAEERYGRDLVTIARKAGGQAEISTLKASFDQLKAQIENTGNLHIELAGMLKEEIQKVEAFRERQKEQRKKLEEIMEKVQKSKVTLYKKTMESKRCYEQRCKEADEAEQAAEKRNNDSPSNLRQSEKVQNKARLCRQAANLAEKQHTLNIDQLEKTRQDWESTHRSTCEVFQQQESDRISMLRCVLWDHCNMLSMQCIKDDDCHEEVRKTLEKCDITVDKDFFISVRKTGLSPPEPIKFQSYYERETNGSPGQAHKSSLTHLQQEATGGSRSSINNWRSSVAPSSEVLVSGRDEAGGWASTQLPERTREADRDESVDQYMVIYDYTAQDNDELSITKGEFLVVTDKGEDGWWTAHKGNMVGLVPGTYLAKV</sequence>
<accession>A0A6J2UNY8</accession>
<dbReference type="PROSITE" id="PS50002">
    <property type="entry name" value="SH3"/>
    <property type="match status" value="1"/>
</dbReference>
<dbReference type="SUPFAM" id="SSF50044">
    <property type="entry name" value="SH3-domain"/>
    <property type="match status" value="1"/>
</dbReference>
<evidence type="ECO:0000256" key="4">
    <source>
        <dbReference type="SAM" id="MobiDB-lite"/>
    </source>
</evidence>
<evidence type="ECO:0000256" key="2">
    <source>
        <dbReference type="PROSITE-ProRule" id="PRU00192"/>
    </source>
</evidence>
<dbReference type="SMART" id="SM00055">
    <property type="entry name" value="FCH"/>
    <property type="match status" value="1"/>
</dbReference>
<dbReference type="OrthoDB" id="10255964at2759"/>
<gene>
    <name evidence="8" type="primary">pstpip1b</name>
</gene>
<evidence type="ECO:0000313" key="8">
    <source>
        <dbReference type="RefSeq" id="XP_030620992.1"/>
    </source>
</evidence>
<keyword evidence="7" id="KW-1185">Reference proteome</keyword>
<keyword evidence="1 2" id="KW-0728">SH3 domain</keyword>
<feature type="domain" description="SH3" evidence="5">
    <location>
        <begin position="360"/>
        <end position="417"/>
    </location>
</feature>
<dbReference type="Pfam" id="PF00018">
    <property type="entry name" value="SH3_1"/>
    <property type="match status" value="1"/>
</dbReference>
<dbReference type="InParanoid" id="A0A6J2UNY8"/>
<dbReference type="PANTHER" id="PTHR23065:SF51">
    <property type="entry name" value="PROLINE-SERINE-THREONINE PHOSPHATASE-INTERACTING PROTEIN 1"/>
    <property type="match status" value="1"/>
</dbReference>
<dbReference type="InterPro" id="IPR001060">
    <property type="entry name" value="FCH_dom"/>
</dbReference>
<dbReference type="Proteomes" id="UP000504632">
    <property type="component" value="Chromosome 2"/>
</dbReference>
<evidence type="ECO:0000259" key="6">
    <source>
        <dbReference type="PROSITE" id="PS51741"/>
    </source>
</evidence>
<reference evidence="8" key="1">
    <citation type="submission" date="2025-08" db="UniProtKB">
        <authorList>
            <consortium name="RefSeq"/>
        </authorList>
    </citation>
    <scope>IDENTIFICATION</scope>
</reference>
<evidence type="ECO:0000259" key="5">
    <source>
        <dbReference type="PROSITE" id="PS50002"/>
    </source>
</evidence>
<dbReference type="GeneID" id="115804621"/>
<dbReference type="InterPro" id="IPR001452">
    <property type="entry name" value="SH3_domain"/>
</dbReference>
<dbReference type="Gene3D" id="1.20.1270.60">
    <property type="entry name" value="Arfaptin homology (AH) domain/BAR domain"/>
    <property type="match status" value="1"/>
</dbReference>
<dbReference type="SMART" id="SM00326">
    <property type="entry name" value="SH3"/>
    <property type="match status" value="1"/>
</dbReference>
<dbReference type="GO" id="GO:0051015">
    <property type="term" value="F:actin filament binding"/>
    <property type="evidence" value="ECO:0007669"/>
    <property type="project" value="TreeGrafter"/>
</dbReference>
<feature type="region of interest" description="Disordered" evidence="4">
    <location>
        <begin position="292"/>
        <end position="323"/>
    </location>
</feature>
<dbReference type="PRINTS" id="PR00452">
    <property type="entry name" value="SH3DOMAIN"/>
</dbReference>
<keyword evidence="3" id="KW-0175">Coiled coil</keyword>
<name>A0A6J2UNY8_CHACN</name>
<dbReference type="SUPFAM" id="SSF103657">
    <property type="entry name" value="BAR/IMD domain-like"/>
    <property type="match status" value="1"/>
</dbReference>
<dbReference type="Pfam" id="PF00611">
    <property type="entry name" value="FCH"/>
    <property type="match status" value="1"/>
</dbReference>
<feature type="region of interest" description="Disordered" evidence="4">
    <location>
        <begin position="338"/>
        <end position="357"/>
    </location>
</feature>
<protein>
    <submittedName>
        <fullName evidence="8">Proline-serine-threonine phosphatase-interacting protein 1b</fullName>
    </submittedName>
</protein>
<dbReference type="PROSITE" id="PS51741">
    <property type="entry name" value="F_BAR"/>
    <property type="match status" value="1"/>
</dbReference>
<feature type="domain" description="F-BAR" evidence="6">
    <location>
        <begin position="4"/>
        <end position="265"/>
    </location>
</feature>
<dbReference type="GO" id="GO:0005886">
    <property type="term" value="C:plasma membrane"/>
    <property type="evidence" value="ECO:0007669"/>
    <property type="project" value="TreeGrafter"/>
</dbReference>
<feature type="compositionally biased region" description="Polar residues" evidence="4">
    <location>
        <begin position="294"/>
        <end position="323"/>
    </location>
</feature>